<dbReference type="EMBL" id="JASBWT010000004">
    <property type="protein sequence ID" value="KAJ9105267.1"/>
    <property type="molecule type" value="Genomic_DNA"/>
</dbReference>
<gene>
    <name evidence="1" type="ORF">QFC21_001634</name>
</gene>
<name>A0ACC2W2E2_9TREE</name>
<evidence type="ECO:0000313" key="1">
    <source>
        <dbReference type="EMBL" id="KAJ9105267.1"/>
    </source>
</evidence>
<organism evidence="1 2">
    <name type="scientific">Naganishia friedmannii</name>
    <dbReference type="NCBI Taxonomy" id="89922"/>
    <lineage>
        <taxon>Eukaryota</taxon>
        <taxon>Fungi</taxon>
        <taxon>Dikarya</taxon>
        <taxon>Basidiomycota</taxon>
        <taxon>Agaricomycotina</taxon>
        <taxon>Tremellomycetes</taxon>
        <taxon>Filobasidiales</taxon>
        <taxon>Filobasidiaceae</taxon>
        <taxon>Naganishia</taxon>
    </lineage>
</organism>
<evidence type="ECO:0000313" key="2">
    <source>
        <dbReference type="Proteomes" id="UP001227268"/>
    </source>
</evidence>
<protein>
    <submittedName>
        <fullName evidence="1">Uncharacterized protein</fullName>
    </submittedName>
</protein>
<accession>A0ACC2W2E2</accession>
<keyword evidence="2" id="KW-1185">Reference proteome</keyword>
<dbReference type="Proteomes" id="UP001227268">
    <property type="component" value="Unassembled WGS sequence"/>
</dbReference>
<comment type="caution">
    <text evidence="1">The sequence shown here is derived from an EMBL/GenBank/DDBJ whole genome shotgun (WGS) entry which is preliminary data.</text>
</comment>
<proteinExistence type="predicted"/>
<reference evidence="1" key="1">
    <citation type="submission" date="2023-04" db="EMBL/GenBank/DDBJ databases">
        <title>Draft Genome sequencing of Naganishia species isolated from polar environments using Oxford Nanopore Technology.</title>
        <authorList>
            <person name="Leo P."/>
            <person name="Venkateswaran K."/>
        </authorList>
    </citation>
    <scope>NUCLEOTIDE SEQUENCE</scope>
    <source>
        <strain evidence="1">MNA-CCFEE 5423</strain>
    </source>
</reference>
<sequence length="688" mass="71683">MRAAPIPTRSRSNTTSGVPASRPSNAPSHIALPAAPHSSSWTNNAFAAFGNGGGSVSGSARGSPGTPGSAPGTPFAEIGASSGTPGRGTESRTDQQRPVTSPTSPRAGFLPNFIQRTRARSSTLSGRRNQGQANPPQNVASQGLSSSQSGNQAQGAMAAPNGVNGSSGSRRATPVLTRSVSTPQQGFTTQLPSAVITTTEADRPPAGPTFRIRLVPHLETYRSLHFEPVVRDLQPCSGPDRFDGTVLKVGRFTEKQSQALQQQQQQQGAGTNNVAHSQALSAALRDATGAGGQEVPAFTAGIDGDPAFNPFTFSNTDPAAPTVPPAAPAAGGNNLTSTVLVNGFPLTGERPATGMGGGGHLTSAKVAFKSKVVSRAHAEIWCEAGGKFFVRDTKSSSGTFLNHIRLSNPNTESRPYPIKDGDIVQLGVDYQGGTEEMYRCVKMKIEVGREKSREAMKQLRALGGVPESPSAGSAGSNGNKEKKVVSKASVTDCCICLFSRTFHDLEADVEVDDAWEVASRRASLRRESAQVADVDMTHAVSPSAQSVNSPMVVDTPGMAPDSPDDPSMTDAAQEPSRSINSDVPFPETEDAVADAADADSPVTGRTMSLGGLPIPRFNETNPNPEYAGLDAATPMNTTFLSTLAESPLGANSLTALGGVVRASVRLDDVGEEETDDVRLREPADQLYT</sequence>